<dbReference type="Pfam" id="PF13527">
    <property type="entry name" value="Acetyltransf_9"/>
    <property type="match status" value="1"/>
</dbReference>
<dbReference type="AlphaFoldDB" id="A0A285QEL6"/>
<keyword evidence="2" id="KW-0808">Transferase</keyword>
<gene>
    <name evidence="2" type="ORF">SAMN06297144_0801</name>
</gene>
<name>A0A285QEL6_9SPHN</name>
<reference evidence="2 3" key="1">
    <citation type="submission" date="2017-07" db="EMBL/GenBank/DDBJ databases">
        <authorList>
            <person name="Sun Z.S."/>
            <person name="Albrecht U."/>
            <person name="Echele G."/>
            <person name="Lee C.C."/>
        </authorList>
    </citation>
    <scope>NUCLEOTIDE SEQUENCE [LARGE SCALE GENOMIC DNA]</scope>
    <source>
        <strain evidence="2 3">CGMCC 1.12672</strain>
    </source>
</reference>
<protein>
    <submittedName>
        <fullName evidence="2">Putative acetyltransferase</fullName>
    </submittedName>
</protein>
<dbReference type="SUPFAM" id="SSF55729">
    <property type="entry name" value="Acyl-CoA N-acyltransferases (Nat)"/>
    <property type="match status" value="1"/>
</dbReference>
<keyword evidence="3" id="KW-1185">Reference proteome</keyword>
<dbReference type="InterPro" id="IPR016181">
    <property type="entry name" value="Acyl_CoA_acyltransferase"/>
</dbReference>
<feature type="domain" description="N-acetyltransferase" evidence="1">
    <location>
        <begin position="3"/>
        <end position="151"/>
    </location>
</feature>
<evidence type="ECO:0000313" key="3">
    <source>
        <dbReference type="Proteomes" id="UP000219494"/>
    </source>
</evidence>
<dbReference type="OrthoDB" id="9797178at2"/>
<dbReference type="Proteomes" id="UP000219494">
    <property type="component" value="Unassembled WGS sequence"/>
</dbReference>
<accession>A0A285QEL6</accession>
<sequence>MSVAVRPATGGDVAVIDALLHATFPSAAEAMLVRDLCIDGDMVLTLVADDEATGGLVGVIAFSRMEVTVNDRQVPAVALGPLAVAADHRGEGIAAALVRTGLRDVAAAGALLCFVLGDAGLYAPHGFAADLASGFASPYAGEHLLAVALQDGAIACGVRGRADYAPAFARLERAA</sequence>
<evidence type="ECO:0000259" key="1">
    <source>
        <dbReference type="PROSITE" id="PS51186"/>
    </source>
</evidence>
<dbReference type="PROSITE" id="PS51186">
    <property type="entry name" value="GNAT"/>
    <property type="match status" value="1"/>
</dbReference>
<organism evidence="2 3">
    <name type="scientific">Sphingomonas guangdongensis</name>
    <dbReference type="NCBI Taxonomy" id="1141890"/>
    <lineage>
        <taxon>Bacteria</taxon>
        <taxon>Pseudomonadati</taxon>
        <taxon>Pseudomonadota</taxon>
        <taxon>Alphaproteobacteria</taxon>
        <taxon>Sphingomonadales</taxon>
        <taxon>Sphingomonadaceae</taxon>
        <taxon>Sphingomonas</taxon>
    </lineage>
</organism>
<proteinExistence type="predicted"/>
<dbReference type="Gene3D" id="3.40.630.30">
    <property type="match status" value="1"/>
</dbReference>
<dbReference type="GO" id="GO:0016747">
    <property type="term" value="F:acyltransferase activity, transferring groups other than amino-acyl groups"/>
    <property type="evidence" value="ECO:0007669"/>
    <property type="project" value="InterPro"/>
</dbReference>
<dbReference type="EMBL" id="OBMI01000001">
    <property type="protein sequence ID" value="SOB79924.1"/>
    <property type="molecule type" value="Genomic_DNA"/>
</dbReference>
<dbReference type="InterPro" id="IPR000182">
    <property type="entry name" value="GNAT_dom"/>
</dbReference>
<dbReference type="RefSeq" id="WP_097062658.1">
    <property type="nucleotide sequence ID" value="NZ_OBMI01000001.1"/>
</dbReference>
<evidence type="ECO:0000313" key="2">
    <source>
        <dbReference type="EMBL" id="SOB79924.1"/>
    </source>
</evidence>